<dbReference type="InterPro" id="IPR013106">
    <property type="entry name" value="Ig_V-set"/>
</dbReference>
<accession>A0A6I8NVC9</accession>
<evidence type="ECO:0000259" key="8">
    <source>
        <dbReference type="PROSITE" id="PS50835"/>
    </source>
</evidence>
<sequence length="116" mass="13111">METLLIGPLVILGLQLTWVSGQTKPKQTPPSLNIREGESPTLYCNDFEKTIRSLQWYRQDYGKSPVFLFLLALKNDVKRDRRLTATIDKGNQTSSLHIRDAKPGDSATYLCAVETQ</sequence>
<keyword evidence="6" id="KW-1279">T cell receptor</keyword>
<feature type="signal peptide" evidence="7">
    <location>
        <begin position="1"/>
        <end position="21"/>
    </location>
</feature>
<dbReference type="Pfam" id="PF07686">
    <property type="entry name" value="V-set"/>
    <property type="match status" value="1"/>
</dbReference>
<dbReference type="Ensembl" id="ENSOANT00000066153.1">
    <property type="protein sequence ID" value="ENSOANP00000044895.1"/>
    <property type="gene ID" value="ENSOANG00000039204.1"/>
</dbReference>
<dbReference type="Bgee" id="ENSOANG00000039204">
    <property type="expression patterns" value="Expressed in heart and 2 other cell types or tissues"/>
</dbReference>
<dbReference type="InterPro" id="IPR007110">
    <property type="entry name" value="Ig-like_dom"/>
</dbReference>
<evidence type="ECO:0000256" key="2">
    <source>
        <dbReference type="ARBA" id="ARBA00022859"/>
    </source>
</evidence>
<evidence type="ECO:0000256" key="5">
    <source>
        <dbReference type="ARBA" id="ARBA00023319"/>
    </source>
</evidence>
<protein>
    <recommendedName>
        <fullName evidence="8">Ig-like domain-containing protein</fullName>
    </recommendedName>
</protein>
<dbReference type="InterPro" id="IPR051006">
    <property type="entry name" value="TCR_variable_domain"/>
</dbReference>
<evidence type="ECO:0000313" key="10">
    <source>
        <dbReference type="Proteomes" id="UP000002279"/>
    </source>
</evidence>
<dbReference type="InParanoid" id="A0A6I8NVC9"/>
<dbReference type="PROSITE" id="PS50835">
    <property type="entry name" value="IG_LIKE"/>
    <property type="match status" value="1"/>
</dbReference>
<dbReference type="InterPro" id="IPR013783">
    <property type="entry name" value="Ig-like_fold"/>
</dbReference>
<organism evidence="9 10">
    <name type="scientific">Ornithorhynchus anatinus</name>
    <name type="common">Duckbill platypus</name>
    <dbReference type="NCBI Taxonomy" id="9258"/>
    <lineage>
        <taxon>Eukaryota</taxon>
        <taxon>Metazoa</taxon>
        <taxon>Chordata</taxon>
        <taxon>Craniata</taxon>
        <taxon>Vertebrata</taxon>
        <taxon>Euteleostomi</taxon>
        <taxon>Mammalia</taxon>
        <taxon>Monotremata</taxon>
        <taxon>Ornithorhynchidae</taxon>
        <taxon>Ornithorhynchus</taxon>
    </lineage>
</organism>
<dbReference type="SUPFAM" id="SSF48726">
    <property type="entry name" value="Immunoglobulin"/>
    <property type="match status" value="1"/>
</dbReference>
<keyword evidence="1 7" id="KW-0732">Signal</keyword>
<reference evidence="9" key="1">
    <citation type="submission" date="2025-08" db="UniProtKB">
        <authorList>
            <consortium name="Ensembl"/>
        </authorList>
    </citation>
    <scope>IDENTIFICATION</scope>
    <source>
        <strain evidence="9">Glennie</strain>
    </source>
</reference>
<dbReference type="GO" id="GO:0042101">
    <property type="term" value="C:T cell receptor complex"/>
    <property type="evidence" value="ECO:0007669"/>
    <property type="project" value="UniProtKB-KW"/>
</dbReference>
<keyword evidence="10" id="KW-1185">Reference proteome</keyword>
<name>A0A6I8NVC9_ORNAN</name>
<evidence type="ECO:0000256" key="7">
    <source>
        <dbReference type="SAM" id="SignalP"/>
    </source>
</evidence>
<feature type="chain" id="PRO_5026114137" description="Ig-like domain-containing protein" evidence="7">
    <location>
        <begin position="22"/>
        <end position="116"/>
    </location>
</feature>
<evidence type="ECO:0000256" key="4">
    <source>
        <dbReference type="ARBA" id="ARBA00023170"/>
    </source>
</evidence>
<evidence type="ECO:0000256" key="1">
    <source>
        <dbReference type="ARBA" id="ARBA00022729"/>
    </source>
</evidence>
<evidence type="ECO:0000256" key="6">
    <source>
        <dbReference type="ARBA" id="ARBA00043266"/>
    </source>
</evidence>
<dbReference type="GO" id="GO:0002250">
    <property type="term" value="P:adaptive immune response"/>
    <property type="evidence" value="ECO:0007669"/>
    <property type="project" value="UniProtKB-KW"/>
</dbReference>
<proteinExistence type="predicted"/>
<dbReference type="AlphaFoldDB" id="A0A6I8NVC9"/>
<dbReference type="PANTHER" id="PTHR19343">
    <property type="entry name" value="T CELL RECEPTOR ALPHA VARIABLE 1-2"/>
    <property type="match status" value="1"/>
</dbReference>
<dbReference type="SMART" id="SM00406">
    <property type="entry name" value="IGv"/>
    <property type="match status" value="1"/>
</dbReference>
<dbReference type="PANTHER" id="PTHR19343:SF13">
    <property type="entry name" value="T CELL RECEPTOR ALPHA VARIABLE 21"/>
    <property type="match status" value="1"/>
</dbReference>
<keyword evidence="3" id="KW-1064">Adaptive immunity</keyword>
<dbReference type="Proteomes" id="UP000002279">
    <property type="component" value="Unplaced"/>
</dbReference>
<keyword evidence="4" id="KW-0675">Receptor</keyword>
<keyword evidence="5" id="KW-0393">Immunoglobulin domain</keyword>
<evidence type="ECO:0000313" key="9">
    <source>
        <dbReference type="Ensembl" id="ENSOANP00000044895.1"/>
    </source>
</evidence>
<dbReference type="InterPro" id="IPR036179">
    <property type="entry name" value="Ig-like_dom_sf"/>
</dbReference>
<dbReference type="Gene3D" id="2.60.40.10">
    <property type="entry name" value="Immunoglobulins"/>
    <property type="match status" value="1"/>
</dbReference>
<reference evidence="9" key="2">
    <citation type="submission" date="2025-09" db="UniProtKB">
        <authorList>
            <consortium name="Ensembl"/>
        </authorList>
    </citation>
    <scope>IDENTIFICATION</scope>
    <source>
        <strain evidence="9">Glennie</strain>
    </source>
</reference>
<dbReference type="GeneTree" id="ENSGT00940000163224"/>
<dbReference type="GO" id="GO:0009617">
    <property type="term" value="P:response to bacterium"/>
    <property type="evidence" value="ECO:0000318"/>
    <property type="project" value="GO_Central"/>
</dbReference>
<feature type="domain" description="Ig-like" evidence="8">
    <location>
        <begin position="25"/>
        <end position="116"/>
    </location>
</feature>
<dbReference type="OMA" id="WVSSQKM"/>
<evidence type="ECO:0000256" key="3">
    <source>
        <dbReference type="ARBA" id="ARBA00023130"/>
    </source>
</evidence>
<keyword evidence="2" id="KW-0391">Immunity</keyword>